<evidence type="ECO:0000313" key="3">
    <source>
        <dbReference type="Proteomes" id="UP000282435"/>
    </source>
</evidence>
<evidence type="ECO:0000313" key="2">
    <source>
        <dbReference type="EMBL" id="AZR59908.1"/>
    </source>
</evidence>
<keyword evidence="1" id="KW-1133">Transmembrane helix</keyword>
<gene>
    <name evidence="2" type="ORF">ELB75_07625</name>
</gene>
<dbReference type="Proteomes" id="UP000282435">
    <property type="component" value="Chromosome"/>
</dbReference>
<proteinExistence type="predicted"/>
<evidence type="ECO:0000256" key="1">
    <source>
        <dbReference type="SAM" id="Phobius"/>
    </source>
</evidence>
<dbReference type="RefSeq" id="WP_126983415.1">
    <property type="nucleotide sequence ID" value="NZ_CP034670.1"/>
</dbReference>
<sequence length="222" mass="26156">MFGLVVLFSLGLWIVLTILAVKFGRKIFIRMLPQYGWAGKAGAFAGFMLLMGGWIVPWTIEYIQGMRFATEMCKQAGVHVYVTPQEWKQMLGGEEEWQKFKIWGSSRTLRDPVTYKVLPGYQEYLNFRGNRYYLDEAWSSRVLVYERTEWYNYVLLDETIFYDNQSGKVLWGYMSVRGKAPNIANNLNGLKFWLDTYPECRVDWNAVYHTSNQYFYPKNLSK</sequence>
<organism evidence="2 3">
    <name type="scientific">Eikenella corrodens</name>
    <dbReference type="NCBI Taxonomy" id="539"/>
    <lineage>
        <taxon>Bacteria</taxon>
        <taxon>Pseudomonadati</taxon>
        <taxon>Pseudomonadota</taxon>
        <taxon>Betaproteobacteria</taxon>
        <taxon>Neisseriales</taxon>
        <taxon>Neisseriaceae</taxon>
        <taxon>Eikenella</taxon>
    </lineage>
</organism>
<keyword evidence="1" id="KW-0472">Membrane</keyword>
<dbReference type="EMBL" id="CP034670">
    <property type="protein sequence ID" value="AZR59908.1"/>
    <property type="molecule type" value="Genomic_DNA"/>
</dbReference>
<feature type="transmembrane region" description="Helical" evidence="1">
    <location>
        <begin position="44"/>
        <end position="63"/>
    </location>
</feature>
<protein>
    <submittedName>
        <fullName evidence="2">Uncharacterized protein</fullName>
    </submittedName>
</protein>
<dbReference type="OrthoDB" id="8603842at2"/>
<accession>A0A3S9SKF3</accession>
<name>A0A3S9SKF3_EIKCO</name>
<keyword evidence="1" id="KW-0812">Transmembrane</keyword>
<dbReference type="AlphaFoldDB" id="A0A3S9SKF3"/>
<reference evidence="2 3" key="1">
    <citation type="submission" date="2018-12" db="EMBL/GenBank/DDBJ databases">
        <title>Genome sequencing of Eikenella corrodens KCOM 3110 (= JS217).</title>
        <authorList>
            <person name="Koo J.-K."/>
            <person name="Park S.-N."/>
            <person name="Lim Y.K."/>
        </authorList>
    </citation>
    <scope>NUCLEOTIDE SEQUENCE [LARGE SCALE GENOMIC DNA]</scope>
    <source>
        <strain evidence="2 3">KCOM 3110</strain>
    </source>
</reference>